<accession>A0A7J9B4H7</accession>
<protein>
    <submittedName>
        <fullName evidence="2">Uncharacterized protein</fullName>
    </submittedName>
</protein>
<evidence type="ECO:0000313" key="3">
    <source>
        <dbReference type="Proteomes" id="UP000593574"/>
    </source>
</evidence>
<name>A0A7J9B4H7_9ROSI</name>
<keyword evidence="3" id="KW-1185">Reference proteome</keyword>
<dbReference type="AlphaFoldDB" id="A0A7J9B4H7"/>
<feature type="region of interest" description="Disordered" evidence="1">
    <location>
        <begin position="1"/>
        <end position="39"/>
    </location>
</feature>
<dbReference type="Proteomes" id="UP000593574">
    <property type="component" value="Unassembled WGS sequence"/>
</dbReference>
<proteinExistence type="predicted"/>
<reference evidence="2 3" key="1">
    <citation type="journal article" date="2019" name="Genome Biol. Evol.">
        <title>Insights into the evolution of the New World diploid cottons (Gossypium, subgenus Houzingenia) based on genome sequencing.</title>
        <authorList>
            <person name="Grover C.E."/>
            <person name="Arick M.A. 2nd"/>
            <person name="Thrash A."/>
            <person name="Conover J.L."/>
            <person name="Sanders W.S."/>
            <person name="Peterson D.G."/>
            <person name="Frelichowski J.E."/>
            <person name="Scheffler J.A."/>
            <person name="Scheffler B.E."/>
            <person name="Wendel J.F."/>
        </authorList>
    </citation>
    <scope>NUCLEOTIDE SEQUENCE [LARGE SCALE GENOMIC DNA]</scope>
    <source>
        <strain evidence="2">4</strain>
        <tissue evidence="2">Leaf</tissue>
    </source>
</reference>
<sequence>MDGIEVGKLCDSDDSGRLDNAHESDSDGQNWPEFNLENDMSNPRLKVGMLFKSKGNLKEVSKQYGRCVPSHAGGDRYQVECGLGTYHVVDLVEKGSHWHWLSFI</sequence>
<gene>
    <name evidence="2" type="ORF">Golax_023056</name>
</gene>
<evidence type="ECO:0000256" key="1">
    <source>
        <dbReference type="SAM" id="MobiDB-lite"/>
    </source>
</evidence>
<dbReference type="EMBL" id="JABEZV010449167">
    <property type="protein sequence ID" value="MBA0731257.1"/>
    <property type="molecule type" value="Genomic_DNA"/>
</dbReference>
<feature type="compositionally biased region" description="Basic and acidic residues" evidence="1">
    <location>
        <begin position="8"/>
        <end position="25"/>
    </location>
</feature>
<evidence type="ECO:0000313" key="2">
    <source>
        <dbReference type="EMBL" id="MBA0731257.1"/>
    </source>
</evidence>
<organism evidence="2 3">
    <name type="scientific">Gossypium laxum</name>
    <dbReference type="NCBI Taxonomy" id="34288"/>
    <lineage>
        <taxon>Eukaryota</taxon>
        <taxon>Viridiplantae</taxon>
        <taxon>Streptophyta</taxon>
        <taxon>Embryophyta</taxon>
        <taxon>Tracheophyta</taxon>
        <taxon>Spermatophyta</taxon>
        <taxon>Magnoliopsida</taxon>
        <taxon>eudicotyledons</taxon>
        <taxon>Gunneridae</taxon>
        <taxon>Pentapetalae</taxon>
        <taxon>rosids</taxon>
        <taxon>malvids</taxon>
        <taxon>Malvales</taxon>
        <taxon>Malvaceae</taxon>
        <taxon>Malvoideae</taxon>
        <taxon>Gossypium</taxon>
    </lineage>
</organism>
<comment type="caution">
    <text evidence="2">The sequence shown here is derived from an EMBL/GenBank/DDBJ whole genome shotgun (WGS) entry which is preliminary data.</text>
</comment>